<reference evidence="1 2" key="1">
    <citation type="submission" date="2017-06" db="EMBL/GenBank/DDBJ databases">
        <title>Celeribacter sp. TSPH2 complete genome sequence.</title>
        <authorList>
            <person name="Woo J.-H."/>
            <person name="Kim H.-S."/>
        </authorList>
    </citation>
    <scope>NUCLEOTIDE SEQUENCE [LARGE SCALE GENOMIC DNA]</scope>
    <source>
        <strain evidence="1 2">TSPH2</strain>
    </source>
</reference>
<name>A0A291GEJ2_9RHOB</name>
<dbReference type="Proteomes" id="UP000217935">
    <property type="component" value="Chromosome"/>
</dbReference>
<proteinExistence type="predicted"/>
<keyword evidence="2" id="KW-1185">Reference proteome</keyword>
<evidence type="ECO:0000313" key="2">
    <source>
        <dbReference type="Proteomes" id="UP000217935"/>
    </source>
</evidence>
<gene>
    <name evidence="1" type="ORF">CEW89_13980</name>
</gene>
<dbReference type="KEGG" id="ceh:CEW89_13980"/>
<organism evidence="1 2">
    <name type="scientific">Celeribacter ethanolicus</name>
    <dbReference type="NCBI Taxonomy" id="1758178"/>
    <lineage>
        <taxon>Bacteria</taxon>
        <taxon>Pseudomonadati</taxon>
        <taxon>Pseudomonadota</taxon>
        <taxon>Alphaproteobacteria</taxon>
        <taxon>Rhodobacterales</taxon>
        <taxon>Roseobacteraceae</taxon>
        <taxon>Celeribacter</taxon>
    </lineage>
</organism>
<protein>
    <submittedName>
        <fullName evidence="1">Uncharacterized protein</fullName>
    </submittedName>
</protein>
<dbReference type="EMBL" id="CP022196">
    <property type="protein sequence ID" value="ATG48568.1"/>
    <property type="molecule type" value="Genomic_DNA"/>
</dbReference>
<sequence>MDNYAPDAGKLKLMFVKAFDEIKQRYDDWKGVKAADVQKAYFAAKTKKTGETEVLDSTGKTKQDDEAFILRSTRS</sequence>
<accession>A0A291GEJ2</accession>
<dbReference type="AlphaFoldDB" id="A0A291GEJ2"/>
<evidence type="ECO:0000313" key="1">
    <source>
        <dbReference type="EMBL" id="ATG48568.1"/>
    </source>
</evidence>
<dbReference type="RefSeq" id="WP_096806305.1">
    <property type="nucleotide sequence ID" value="NZ_CP022196.1"/>
</dbReference>